<evidence type="ECO:0000256" key="7">
    <source>
        <dbReference type="SAM" id="MobiDB-lite"/>
    </source>
</evidence>
<feature type="compositionally biased region" description="Polar residues" evidence="7">
    <location>
        <begin position="618"/>
        <end position="642"/>
    </location>
</feature>
<dbReference type="PANTHER" id="PTHR12187">
    <property type="entry name" value="AGAP000124-PA"/>
    <property type="match status" value="1"/>
</dbReference>
<evidence type="ECO:0000256" key="1">
    <source>
        <dbReference type="ARBA" id="ARBA00004847"/>
    </source>
</evidence>
<dbReference type="InterPro" id="IPR011993">
    <property type="entry name" value="PH-like_dom_sf"/>
</dbReference>
<dbReference type="PANTHER" id="PTHR12187:SF11">
    <property type="entry name" value="PHOSPHATIDYLINOSITOL-3,4-BISPHOSPHATE 4-PHOSPHATASE"/>
    <property type="match status" value="1"/>
</dbReference>
<dbReference type="Pfam" id="PF00168">
    <property type="entry name" value="C2"/>
    <property type="match status" value="1"/>
</dbReference>
<evidence type="ECO:0000313" key="10">
    <source>
        <dbReference type="EMBL" id="GFT98884.1"/>
    </source>
</evidence>
<dbReference type="SMART" id="SM00233">
    <property type="entry name" value="PH"/>
    <property type="match status" value="1"/>
</dbReference>
<dbReference type="AlphaFoldDB" id="A0A8X6Q422"/>
<evidence type="ECO:0000259" key="8">
    <source>
        <dbReference type="PROSITE" id="PS50003"/>
    </source>
</evidence>
<organism evidence="10 11">
    <name type="scientific">Nephila pilipes</name>
    <name type="common">Giant wood spider</name>
    <name type="synonym">Nephila maculata</name>
    <dbReference type="NCBI Taxonomy" id="299642"/>
    <lineage>
        <taxon>Eukaryota</taxon>
        <taxon>Metazoa</taxon>
        <taxon>Ecdysozoa</taxon>
        <taxon>Arthropoda</taxon>
        <taxon>Chelicerata</taxon>
        <taxon>Arachnida</taxon>
        <taxon>Araneae</taxon>
        <taxon>Araneomorphae</taxon>
        <taxon>Entelegynae</taxon>
        <taxon>Araneoidea</taxon>
        <taxon>Nephilidae</taxon>
        <taxon>Nephila</taxon>
    </lineage>
</organism>
<dbReference type="InterPro" id="IPR035892">
    <property type="entry name" value="C2_domain_sf"/>
</dbReference>
<dbReference type="Gene3D" id="2.60.40.150">
    <property type="entry name" value="C2 domain"/>
    <property type="match status" value="1"/>
</dbReference>
<dbReference type="PROSITE" id="PS50003">
    <property type="entry name" value="PH_DOMAIN"/>
    <property type="match status" value="1"/>
</dbReference>
<dbReference type="GO" id="GO:0016316">
    <property type="term" value="F:phosphatidylinositol-3,4-bisphosphate 4-phosphatase activity"/>
    <property type="evidence" value="ECO:0007669"/>
    <property type="project" value="UniProtKB-EC"/>
</dbReference>
<proteinExistence type="inferred from homology"/>
<dbReference type="SUPFAM" id="SSF50729">
    <property type="entry name" value="PH domain-like"/>
    <property type="match status" value="1"/>
</dbReference>
<feature type="domain" description="C2" evidence="9">
    <location>
        <begin position="153"/>
        <end position="278"/>
    </location>
</feature>
<evidence type="ECO:0000256" key="3">
    <source>
        <dbReference type="ARBA" id="ARBA00013037"/>
    </source>
</evidence>
<gene>
    <name evidence="10" type="primary">INPP4A</name>
    <name evidence="10" type="ORF">NPIL_644061</name>
</gene>
<evidence type="ECO:0000256" key="4">
    <source>
        <dbReference type="ARBA" id="ARBA00022801"/>
    </source>
</evidence>
<dbReference type="InterPro" id="IPR039034">
    <property type="entry name" value="INPP4"/>
</dbReference>
<comment type="pathway">
    <text evidence="1">Signal transduction; phosphatidylinositol signaling pathway.</text>
</comment>
<evidence type="ECO:0000256" key="5">
    <source>
        <dbReference type="ARBA" id="ARBA00023098"/>
    </source>
</evidence>
<dbReference type="OrthoDB" id="159395at2759"/>
<keyword evidence="6" id="KW-0175">Coiled coil</keyword>
<evidence type="ECO:0000313" key="11">
    <source>
        <dbReference type="Proteomes" id="UP000887013"/>
    </source>
</evidence>
<dbReference type="GO" id="GO:0005737">
    <property type="term" value="C:cytoplasm"/>
    <property type="evidence" value="ECO:0007669"/>
    <property type="project" value="TreeGrafter"/>
</dbReference>
<evidence type="ECO:0000256" key="2">
    <source>
        <dbReference type="ARBA" id="ARBA00006306"/>
    </source>
</evidence>
<protein>
    <recommendedName>
        <fullName evidence="3">phosphatidylinositol-3,4-bisphosphate 4-phosphatase</fullName>
        <ecNumber evidence="3">3.1.3.66</ecNumber>
    </recommendedName>
</protein>
<sequence>MRFNSKEIVAVASQPSYKFDKEGVLFVKEKHDSLFRRNDVFLQRWCRLRGNLLFYYKTKDQYSEPAGLFVLEEYYVRLEESSEVPYSFSLVFKQDDVSQQLGAFTESERDSWIQALHMASFEYMQSQLSTLKAKLKEIKALNDNDVGAISSKRQRSFTASSSYDPQQYEPFMELSLCCDNLMCDGDGQPPNPLICVSINTLPSVKWTRFAQTEIVEKSSNPCFFTTVTFVKGEVTELTRIKLSVYDVKERVTCTSALLGESVFTLENLLQSHHRTLRLTLVSPSCASVGFISISAREMTNTKQRNAWLLLAEEESLWSKVERPRSYSLPSRLTSQVGIPVLGLLKTLSNNFVTQTYRFHTGLGAELHVHEIMSESKLSVTIPCMLLDLWINEEKKLMETVFELNQLPLEWQQKYLAATDGHLRLINHYTEAVDFLLKQKGSSFKPSSKKKDTNFEFVPVNLHVQRMWVQNVTTRKTGVYDIITVGAFSAYSRRFRQGGLLRLLNQLKSYYPLFSGDNGSAILGPDPISRSAEAIMRIEQLQEEIESDLEKIIALCDQKYKPTVQGILNSLSSKGDQLTRVCAPHLVEEILSVLDSLRPGATTGIIHNVSHPGDKIDSTGIQHDVSNNNSNQSPSKTSTQVSSPVHLLAKASDKSDFPVKSVLHEVDPNSSKVVNISSTKDSSIKDVKPLCSDTTSETPLNPVCLDEIEPLDLTHLNIKASIMCMASKVQSFISGNKDDDVGLADSGEKFTNWTSELMPSIKKLRQAIQCLMKTARLTYSIVSLKESTKCLPLSQKVRHRRDIVFSQALTSLVTGLMTRLWCRSPDSMFIHMLRTIGVLCHFEGLLSCYGDEMGALEDMVVAIDDLRRVLFWLEPSTATCNPQPRIEGSRLFLRVFIPAPPSVISLLPADCHNGYRFTVSSVFFNIGINEQATLAEKFGDTSLQDKINQDSLSLLKEHFSRFQRTAKAQKGHGFHFAESHIADLLEQLHSQIYAKKSKNVDIIHLSSEICKYLGGIRFTSCKSAKDRTSMSVTLEQAMVLIKDFNLDDKEMPRVLECMRSEGTRRENTLKNTGVRKYHFNSLQLMTLPRLYRPPPGTYGNVQS</sequence>
<reference evidence="10" key="1">
    <citation type="submission" date="2020-08" db="EMBL/GenBank/DDBJ databases">
        <title>Multicomponent nature underlies the extraordinary mechanical properties of spider dragline silk.</title>
        <authorList>
            <person name="Kono N."/>
            <person name="Nakamura H."/>
            <person name="Mori M."/>
            <person name="Yoshida Y."/>
            <person name="Ohtoshi R."/>
            <person name="Malay A.D."/>
            <person name="Moran D.A.P."/>
            <person name="Tomita M."/>
            <person name="Numata K."/>
            <person name="Arakawa K."/>
        </authorList>
    </citation>
    <scope>NUCLEOTIDE SEQUENCE</scope>
</reference>
<name>A0A8X6Q422_NEPPI</name>
<feature type="domain" description="PH" evidence="8">
    <location>
        <begin position="18"/>
        <end position="121"/>
    </location>
</feature>
<dbReference type="Pfam" id="PF00169">
    <property type="entry name" value="PH"/>
    <property type="match status" value="1"/>
</dbReference>
<dbReference type="InterPro" id="IPR001849">
    <property type="entry name" value="PH_domain"/>
</dbReference>
<keyword evidence="5" id="KW-0443">Lipid metabolism</keyword>
<dbReference type="Proteomes" id="UP000887013">
    <property type="component" value="Unassembled WGS sequence"/>
</dbReference>
<comment type="caution">
    <text evidence="10">The sequence shown here is derived from an EMBL/GenBank/DDBJ whole genome shotgun (WGS) entry which is preliminary data.</text>
</comment>
<keyword evidence="11" id="KW-1185">Reference proteome</keyword>
<keyword evidence="4" id="KW-0378">Hydrolase</keyword>
<dbReference type="EC" id="3.1.3.66" evidence="3"/>
<dbReference type="PROSITE" id="PS50004">
    <property type="entry name" value="C2"/>
    <property type="match status" value="1"/>
</dbReference>
<feature type="region of interest" description="Disordered" evidence="7">
    <location>
        <begin position="604"/>
        <end position="643"/>
    </location>
</feature>
<evidence type="ECO:0000259" key="9">
    <source>
        <dbReference type="PROSITE" id="PS50004"/>
    </source>
</evidence>
<dbReference type="SUPFAM" id="SSF49562">
    <property type="entry name" value="C2 domain (Calcium/lipid-binding domain, CaLB)"/>
    <property type="match status" value="1"/>
</dbReference>
<dbReference type="InterPro" id="IPR000008">
    <property type="entry name" value="C2_dom"/>
</dbReference>
<comment type="similarity">
    <text evidence="2">Belongs to the inositol 3,4-bisphosphate 4-phosphatase family.</text>
</comment>
<feature type="coiled-coil region" evidence="6">
    <location>
        <begin position="530"/>
        <end position="557"/>
    </location>
</feature>
<dbReference type="EMBL" id="BMAW01075868">
    <property type="protein sequence ID" value="GFT98884.1"/>
    <property type="molecule type" value="Genomic_DNA"/>
</dbReference>
<dbReference type="Gene3D" id="2.30.29.30">
    <property type="entry name" value="Pleckstrin-homology domain (PH domain)/Phosphotyrosine-binding domain (PTB)"/>
    <property type="match status" value="1"/>
</dbReference>
<accession>A0A8X6Q422</accession>
<evidence type="ECO:0000256" key="6">
    <source>
        <dbReference type="SAM" id="Coils"/>
    </source>
</evidence>